<accession>A0AC61RMF5</accession>
<evidence type="ECO:0000313" key="2">
    <source>
        <dbReference type="Proteomes" id="UP000304953"/>
    </source>
</evidence>
<name>A0AC61RMF5_9FIRM</name>
<gene>
    <name evidence="1" type="ORF">E5329_26890</name>
</gene>
<dbReference type="Proteomes" id="UP000304953">
    <property type="component" value="Unassembled WGS sequence"/>
</dbReference>
<keyword evidence="2" id="KW-1185">Reference proteome</keyword>
<sequence>MELSSSEMKTIQHQYDALAKKVLKGEARSYYRELSKRAALEVNFSEMSEAELLQLYTLDEYESDYYRFEVSGYDVLVKNELLGEALQALPEKKRDIILLSYFLDMSDEEIGGLLNVVRSTIFRHRKTALEKIKLYMEGKTDEQK</sequence>
<dbReference type="EMBL" id="SRYA01000118">
    <property type="protein sequence ID" value="TGY87139.1"/>
    <property type="molecule type" value="Genomic_DNA"/>
</dbReference>
<reference evidence="1" key="1">
    <citation type="submission" date="2019-04" db="EMBL/GenBank/DDBJ databases">
        <title>Microbes associate with the intestines of laboratory mice.</title>
        <authorList>
            <person name="Navarre W."/>
            <person name="Wong E."/>
            <person name="Huang K."/>
            <person name="Tropini C."/>
            <person name="Ng K."/>
            <person name="Yu B."/>
        </authorList>
    </citation>
    <scope>NUCLEOTIDE SEQUENCE</scope>
    <source>
        <strain evidence="1">NM01_1-7b</strain>
    </source>
</reference>
<protein>
    <submittedName>
        <fullName evidence="1">Sigma-70 family RNA polymerase sigma factor</fullName>
    </submittedName>
</protein>
<evidence type="ECO:0000313" key="1">
    <source>
        <dbReference type="EMBL" id="TGY87139.1"/>
    </source>
</evidence>
<proteinExistence type="predicted"/>
<comment type="caution">
    <text evidence="1">The sequence shown here is derived from an EMBL/GenBank/DDBJ whole genome shotgun (WGS) entry which is preliminary data.</text>
</comment>
<organism evidence="1 2">
    <name type="scientific">Petralouisia muris</name>
    <dbReference type="NCBI Taxonomy" id="3032872"/>
    <lineage>
        <taxon>Bacteria</taxon>
        <taxon>Bacillati</taxon>
        <taxon>Bacillota</taxon>
        <taxon>Clostridia</taxon>
        <taxon>Lachnospirales</taxon>
        <taxon>Lachnospiraceae</taxon>
        <taxon>Petralouisia</taxon>
    </lineage>
</organism>